<dbReference type="AlphaFoldDB" id="A0A8X7NK28"/>
<comment type="caution">
    <text evidence="9">The sequence shown here is derived from an EMBL/GenBank/DDBJ whole genome shotgun (WGS) entry which is preliminary data.</text>
</comment>
<keyword evidence="5 6" id="KW-0143">Chaperone</keyword>
<gene>
    <name evidence="9" type="ORF">FOB60_003117</name>
</gene>
<keyword evidence="3" id="KW-0809">Transit peptide</keyword>
<dbReference type="Gene3D" id="3.90.20.20">
    <property type="match status" value="1"/>
</dbReference>
<evidence type="ECO:0000256" key="7">
    <source>
        <dbReference type="RuleBase" id="RU004478"/>
    </source>
</evidence>
<comment type="similarity">
    <text evidence="2 7">Belongs to the GrpE family.</text>
</comment>
<dbReference type="FunFam" id="2.30.22.10:FF:000002">
    <property type="entry name" value="GrpE protein homolog"/>
    <property type="match status" value="1"/>
</dbReference>
<name>A0A8X7NK28_CANPA</name>
<sequence>MHRTLSQSIRRTIQSRVSVTTPAFRYSVRVPGQQFVRFNSTKPEEKESTESTTNAAEKENQKPEEQTTNGKGNESGEPAEHPEFKELKEKLEKKDKDLALMKNHYAKAKADFRSLQETTKKEVQSAKDFALQKLAKDLLESIDNFNLALDHVKEDTLKANEEVKNLYEGVDMTRNVFEKTLQKHGIEKIEPLGQKFDPNLHEATFEIAQPDKEPGSVFFVQQTGYTLNNRVLRPAKVGVVKSEDK</sequence>
<evidence type="ECO:0000256" key="8">
    <source>
        <dbReference type="SAM" id="MobiDB-lite"/>
    </source>
</evidence>
<dbReference type="InterPro" id="IPR009012">
    <property type="entry name" value="GrpE_head"/>
</dbReference>
<keyword evidence="4 6" id="KW-0496">Mitochondrion</keyword>
<dbReference type="SUPFAM" id="SSF51064">
    <property type="entry name" value="Head domain of nucleotide exchange factor GrpE"/>
    <property type="match status" value="1"/>
</dbReference>
<dbReference type="PROSITE" id="PS01071">
    <property type="entry name" value="GRPE"/>
    <property type="match status" value="1"/>
</dbReference>
<dbReference type="Pfam" id="PF01025">
    <property type="entry name" value="GrpE"/>
    <property type="match status" value="1"/>
</dbReference>
<dbReference type="GO" id="GO:0001405">
    <property type="term" value="C:PAM complex, Tim23 associated import motor"/>
    <property type="evidence" value="ECO:0007669"/>
    <property type="project" value="EnsemblFungi"/>
</dbReference>
<evidence type="ECO:0000256" key="4">
    <source>
        <dbReference type="ARBA" id="ARBA00023128"/>
    </source>
</evidence>
<dbReference type="SUPFAM" id="SSF58014">
    <property type="entry name" value="Coiled-coil domain of nucleotide exchange factor GrpE"/>
    <property type="match status" value="1"/>
</dbReference>
<organism evidence="9 10">
    <name type="scientific">Candida parapsilosis</name>
    <name type="common">Yeast</name>
    <dbReference type="NCBI Taxonomy" id="5480"/>
    <lineage>
        <taxon>Eukaryota</taxon>
        <taxon>Fungi</taxon>
        <taxon>Dikarya</taxon>
        <taxon>Ascomycota</taxon>
        <taxon>Saccharomycotina</taxon>
        <taxon>Pichiomycetes</taxon>
        <taxon>Debaryomycetaceae</taxon>
        <taxon>Candida/Lodderomyces clade</taxon>
        <taxon>Candida</taxon>
    </lineage>
</organism>
<comment type="subcellular location">
    <subcellularLocation>
        <location evidence="1 6">Mitochondrion matrix</location>
    </subcellularLocation>
</comment>
<dbReference type="PRINTS" id="PR00773">
    <property type="entry name" value="GRPEPROTEIN"/>
</dbReference>
<dbReference type="FunFam" id="3.90.20.20:FF:000011">
    <property type="entry name" value="GrpE protein homolog"/>
    <property type="match status" value="1"/>
</dbReference>
<evidence type="ECO:0000256" key="1">
    <source>
        <dbReference type="ARBA" id="ARBA00004305"/>
    </source>
</evidence>
<feature type="compositionally biased region" description="Basic and acidic residues" evidence="8">
    <location>
        <begin position="56"/>
        <end position="65"/>
    </location>
</feature>
<reference evidence="9" key="1">
    <citation type="submission" date="2020-03" db="EMBL/GenBank/DDBJ databases">
        <title>FDA dAtabase for Regulatory Grade micrObial Sequences (FDA-ARGOS): Supporting development and validation of Infectious Disease Dx tests.</title>
        <authorList>
            <person name="Campos J."/>
            <person name="Goldberg B."/>
            <person name="Tallon L."/>
            <person name="Sadzewicz L."/>
            <person name="Vavikolanu K."/>
            <person name="Mehta A."/>
            <person name="Aluvathingal J."/>
            <person name="Nadendla S."/>
            <person name="Nandy P."/>
            <person name="Geyer C."/>
            <person name="Yan Y."/>
            <person name="Sichtig H."/>
        </authorList>
    </citation>
    <scope>NUCLEOTIDE SEQUENCE [LARGE SCALE GENOMIC DNA]</scope>
    <source>
        <strain evidence="9">FDAARGOS_652</strain>
    </source>
</reference>
<comment type="function">
    <text evidence="6">Essential component of the PAM complex, a complex required for the translocation of transit peptide-containing proteins from the inner membrane into the mitochondrial matrix in an ATP-dependent manner.</text>
</comment>
<dbReference type="HAMAP" id="MF_01151">
    <property type="entry name" value="GrpE"/>
    <property type="match status" value="1"/>
</dbReference>
<dbReference type="InterPro" id="IPR013805">
    <property type="entry name" value="GrpE_CC"/>
</dbReference>
<dbReference type="PANTHER" id="PTHR21237:SF23">
    <property type="entry name" value="GRPE PROTEIN HOMOLOG, MITOCHONDRIAL"/>
    <property type="match status" value="1"/>
</dbReference>
<dbReference type="Proteomes" id="UP000590412">
    <property type="component" value="Unassembled WGS sequence"/>
</dbReference>
<dbReference type="Gene3D" id="2.30.22.10">
    <property type="entry name" value="Head domain of nucleotide exchange factor GrpE"/>
    <property type="match status" value="1"/>
</dbReference>
<dbReference type="OrthoDB" id="201635at2759"/>
<evidence type="ECO:0000313" key="10">
    <source>
        <dbReference type="Proteomes" id="UP000590412"/>
    </source>
</evidence>
<evidence type="ECO:0000256" key="5">
    <source>
        <dbReference type="ARBA" id="ARBA00023186"/>
    </source>
</evidence>
<dbReference type="GO" id="GO:0042803">
    <property type="term" value="F:protein homodimerization activity"/>
    <property type="evidence" value="ECO:0007669"/>
    <property type="project" value="InterPro"/>
</dbReference>
<evidence type="ECO:0000313" key="9">
    <source>
        <dbReference type="EMBL" id="KAF6052861.1"/>
    </source>
</evidence>
<dbReference type="InterPro" id="IPR000740">
    <property type="entry name" value="GrpE"/>
</dbReference>
<dbReference type="GO" id="GO:0030150">
    <property type="term" value="P:protein import into mitochondrial matrix"/>
    <property type="evidence" value="ECO:0007669"/>
    <property type="project" value="EnsemblFungi"/>
</dbReference>
<dbReference type="GO" id="GO:0051082">
    <property type="term" value="F:unfolded protein binding"/>
    <property type="evidence" value="ECO:0007669"/>
    <property type="project" value="TreeGrafter"/>
</dbReference>
<dbReference type="GO" id="GO:0042026">
    <property type="term" value="P:protein refolding"/>
    <property type="evidence" value="ECO:0007669"/>
    <property type="project" value="EnsemblFungi"/>
</dbReference>
<feature type="region of interest" description="Disordered" evidence="8">
    <location>
        <begin position="37"/>
        <end position="84"/>
    </location>
</feature>
<dbReference type="CDD" id="cd00446">
    <property type="entry name" value="GrpE"/>
    <property type="match status" value="1"/>
</dbReference>
<evidence type="ECO:0000256" key="2">
    <source>
        <dbReference type="ARBA" id="ARBA00009054"/>
    </source>
</evidence>
<proteinExistence type="inferred from homology"/>
<protein>
    <recommendedName>
        <fullName evidence="6">GrpE protein homolog</fullName>
    </recommendedName>
</protein>
<dbReference type="PANTHER" id="PTHR21237">
    <property type="entry name" value="GRPE PROTEIN"/>
    <property type="match status" value="1"/>
</dbReference>
<accession>A0A8X7NK28</accession>
<dbReference type="EMBL" id="JABWAB010000004">
    <property type="protein sequence ID" value="KAF6052861.1"/>
    <property type="molecule type" value="Genomic_DNA"/>
</dbReference>
<dbReference type="GO" id="GO:0051087">
    <property type="term" value="F:protein-folding chaperone binding"/>
    <property type="evidence" value="ECO:0007669"/>
    <property type="project" value="InterPro"/>
</dbReference>
<evidence type="ECO:0000256" key="6">
    <source>
        <dbReference type="RuleBase" id="RU000640"/>
    </source>
</evidence>
<evidence type="ECO:0000256" key="3">
    <source>
        <dbReference type="ARBA" id="ARBA00022946"/>
    </source>
</evidence>
<dbReference type="GO" id="GO:0000774">
    <property type="term" value="F:adenyl-nucleotide exchange factor activity"/>
    <property type="evidence" value="ECO:0007669"/>
    <property type="project" value="EnsemblFungi"/>
</dbReference>